<evidence type="ECO:0000256" key="4">
    <source>
        <dbReference type="ARBA" id="ARBA00023040"/>
    </source>
</evidence>
<comment type="caution">
    <text evidence="10">The sequence shown here is derived from an EMBL/GenBank/DDBJ whole genome shotgun (WGS) entry which is preliminary data.</text>
</comment>
<keyword evidence="2 8" id="KW-0812">Transmembrane</keyword>
<reference evidence="10" key="1">
    <citation type="journal article" date="2023" name="PLoS Negl. Trop. Dis.">
        <title>A genome sequence for Biomphalaria pfeifferi, the major vector snail for the human-infecting parasite Schistosoma mansoni.</title>
        <authorList>
            <person name="Bu L."/>
            <person name="Lu L."/>
            <person name="Laidemitt M.R."/>
            <person name="Zhang S.M."/>
            <person name="Mutuku M."/>
            <person name="Mkoji G."/>
            <person name="Steinauer M."/>
            <person name="Loker E.S."/>
        </authorList>
    </citation>
    <scope>NUCLEOTIDE SEQUENCE</scope>
    <source>
        <strain evidence="10">KasaAsao</strain>
    </source>
</reference>
<evidence type="ECO:0000256" key="5">
    <source>
        <dbReference type="ARBA" id="ARBA00023136"/>
    </source>
</evidence>
<evidence type="ECO:0000256" key="2">
    <source>
        <dbReference type="ARBA" id="ARBA00022692"/>
    </source>
</evidence>
<evidence type="ECO:0000256" key="1">
    <source>
        <dbReference type="ARBA" id="ARBA00004141"/>
    </source>
</evidence>
<keyword evidence="6" id="KW-0675">Receptor</keyword>
<feature type="transmembrane region" description="Helical" evidence="8">
    <location>
        <begin position="27"/>
        <end position="49"/>
    </location>
</feature>
<evidence type="ECO:0000259" key="9">
    <source>
        <dbReference type="PROSITE" id="PS50262"/>
    </source>
</evidence>
<keyword evidence="4" id="KW-0297">G-protein coupled receptor</keyword>
<dbReference type="SUPFAM" id="SSF81321">
    <property type="entry name" value="Family A G protein-coupled receptor-like"/>
    <property type="match status" value="1"/>
</dbReference>
<evidence type="ECO:0000313" key="11">
    <source>
        <dbReference type="Proteomes" id="UP001233172"/>
    </source>
</evidence>
<dbReference type="GO" id="GO:0004930">
    <property type="term" value="F:G protein-coupled receptor activity"/>
    <property type="evidence" value="ECO:0007669"/>
    <property type="project" value="UniProtKB-KW"/>
</dbReference>
<dbReference type="AlphaFoldDB" id="A0AAD8B935"/>
<dbReference type="InterPro" id="IPR050125">
    <property type="entry name" value="GPCR_opsins"/>
</dbReference>
<evidence type="ECO:0000256" key="7">
    <source>
        <dbReference type="ARBA" id="ARBA00023224"/>
    </source>
</evidence>
<accession>A0AAD8B935</accession>
<organism evidence="10 11">
    <name type="scientific">Biomphalaria pfeifferi</name>
    <name type="common">Bloodfluke planorb</name>
    <name type="synonym">Freshwater snail</name>
    <dbReference type="NCBI Taxonomy" id="112525"/>
    <lineage>
        <taxon>Eukaryota</taxon>
        <taxon>Metazoa</taxon>
        <taxon>Spiralia</taxon>
        <taxon>Lophotrochozoa</taxon>
        <taxon>Mollusca</taxon>
        <taxon>Gastropoda</taxon>
        <taxon>Heterobranchia</taxon>
        <taxon>Euthyneura</taxon>
        <taxon>Panpulmonata</taxon>
        <taxon>Hygrophila</taxon>
        <taxon>Lymnaeoidea</taxon>
        <taxon>Planorbidae</taxon>
        <taxon>Biomphalaria</taxon>
    </lineage>
</organism>
<feature type="non-terminal residue" evidence="10">
    <location>
        <position position="1"/>
    </location>
</feature>
<dbReference type="EMBL" id="JASAOG010000117">
    <property type="protein sequence ID" value="KAK0050176.1"/>
    <property type="molecule type" value="Genomic_DNA"/>
</dbReference>
<keyword evidence="7" id="KW-0807">Transducer</keyword>
<comment type="subcellular location">
    <subcellularLocation>
        <location evidence="1">Membrane</location>
        <topology evidence="1">Multi-pass membrane protein</topology>
    </subcellularLocation>
</comment>
<sequence length="52" mass="5536">IIAIIGNSLVLTVLLGDESLRRKPHNLLLISLAVCDLGVLLGGYPFTIISGY</sequence>
<dbReference type="InterPro" id="IPR017452">
    <property type="entry name" value="GPCR_Rhodpsn_7TM"/>
</dbReference>
<evidence type="ECO:0000256" key="8">
    <source>
        <dbReference type="SAM" id="Phobius"/>
    </source>
</evidence>
<proteinExistence type="predicted"/>
<dbReference type="Gene3D" id="1.20.1070.10">
    <property type="entry name" value="Rhodopsin 7-helix transmembrane proteins"/>
    <property type="match status" value="1"/>
</dbReference>
<feature type="non-terminal residue" evidence="10">
    <location>
        <position position="52"/>
    </location>
</feature>
<evidence type="ECO:0000256" key="6">
    <source>
        <dbReference type="ARBA" id="ARBA00023170"/>
    </source>
</evidence>
<evidence type="ECO:0000313" key="10">
    <source>
        <dbReference type="EMBL" id="KAK0050176.1"/>
    </source>
</evidence>
<keyword evidence="5 8" id="KW-0472">Membrane</keyword>
<protein>
    <submittedName>
        <fullName evidence="10">Go opsin</fullName>
    </submittedName>
</protein>
<keyword evidence="3 8" id="KW-1133">Transmembrane helix</keyword>
<reference evidence="10" key="2">
    <citation type="submission" date="2023-04" db="EMBL/GenBank/DDBJ databases">
        <authorList>
            <person name="Bu L."/>
            <person name="Lu L."/>
            <person name="Laidemitt M.R."/>
            <person name="Zhang S.M."/>
            <person name="Mutuku M."/>
            <person name="Mkoji G."/>
            <person name="Steinauer M."/>
            <person name="Loker E.S."/>
        </authorList>
    </citation>
    <scope>NUCLEOTIDE SEQUENCE</scope>
    <source>
        <strain evidence="10">KasaAsao</strain>
        <tissue evidence="10">Whole Snail</tissue>
    </source>
</reference>
<keyword evidence="11" id="KW-1185">Reference proteome</keyword>
<name>A0AAD8B935_BIOPF</name>
<dbReference type="PANTHER" id="PTHR24240">
    <property type="entry name" value="OPSIN"/>
    <property type="match status" value="1"/>
</dbReference>
<evidence type="ECO:0000256" key="3">
    <source>
        <dbReference type="ARBA" id="ARBA00022989"/>
    </source>
</evidence>
<dbReference type="PROSITE" id="PS50262">
    <property type="entry name" value="G_PROTEIN_RECEP_F1_2"/>
    <property type="match status" value="1"/>
</dbReference>
<gene>
    <name evidence="10" type="ORF">Bpfe_020394</name>
</gene>
<dbReference type="Proteomes" id="UP001233172">
    <property type="component" value="Unassembled WGS sequence"/>
</dbReference>
<feature type="domain" description="G-protein coupled receptors family 1 profile" evidence="9">
    <location>
        <begin position="6"/>
        <end position="52"/>
    </location>
</feature>
<dbReference type="GO" id="GO:0016020">
    <property type="term" value="C:membrane"/>
    <property type="evidence" value="ECO:0007669"/>
    <property type="project" value="UniProtKB-SubCell"/>
</dbReference>